<comment type="similarity">
    <text evidence="2">Belongs to the glycosyl hydrolase 33 family.</text>
</comment>
<dbReference type="Gene3D" id="2.120.10.10">
    <property type="match status" value="1"/>
</dbReference>
<evidence type="ECO:0000256" key="2">
    <source>
        <dbReference type="ARBA" id="ARBA00009348"/>
    </source>
</evidence>
<evidence type="ECO:0000313" key="6">
    <source>
        <dbReference type="EMBL" id="MBA8794912.1"/>
    </source>
</evidence>
<dbReference type="EMBL" id="JACGWT010000004">
    <property type="protein sequence ID" value="MBA8794912.1"/>
    <property type="molecule type" value="Genomic_DNA"/>
</dbReference>
<feature type="signal peptide" evidence="4">
    <location>
        <begin position="1"/>
        <end position="20"/>
    </location>
</feature>
<dbReference type="EC" id="3.2.1.18" evidence="3"/>
<dbReference type="Pfam" id="PF13088">
    <property type="entry name" value="BNR_2"/>
    <property type="match status" value="1"/>
</dbReference>
<feature type="domain" description="Sialidase" evidence="5">
    <location>
        <begin position="66"/>
        <end position="363"/>
    </location>
</feature>
<dbReference type="PANTHER" id="PTHR10628:SF30">
    <property type="entry name" value="EXO-ALPHA-SIALIDASE"/>
    <property type="match status" value="1"/>
</dbReference>
<dbReference type="PANTHER" id="PTHR10628">
    <property type="entry name" value="SIALIDASE"/>
    <property type="match status" value="1"/>
</dbReference>
<dbReference type="AlphaFoldDB" id="A0A7W3ITE6"/>
<evidence type="ECO:0000313" key="7">
    <source>
        <dbReference type="Proteomes" id="UP000523079"/>
    </source>
</evidence>
<keyword evidence="6" id="KW-0326">Glycosidase</keyword>
<dbReference type="GO" id="GO:0009313">
    <property type="term" value="P:oligosaccharide catabolic process"/>
    <property type="evidence" value="ECO:0007669"/>
    <property type="project" value="TreeGrafter"/>
</dbReference>
<protein>
    <recommendedName>
        <fullName evidence="3">exo-alpha-sialidase</fullName>
        <ecNumber evidence="3">3.2.1.18</ecNumber>
    </recommendedName>
</protein>
<dbReference type="GO" id="GO:0006689">
    <property type="term" value="P:ganglioside catabolic process"/>
    <property type="evidence" value="ECO:0007669"/>
    <property type="project" value="TreeGrafter"/>
</dbReference>
<keyword evidence="6" id="KW-0378">Hydrolase</keyword>
<dbReference type="Proteomes" id="UP000523079">
    <property type="component" value="Unassembled WGS sequence"/>
</dbReference>
<organism evidence="6 7">
    <name type="scientific">Microlunatus kandeliicorticis</name>
    <dbReference type="NCBI Taxonomy" id="1759536"/>
    <lineage>
        <taxon>Bacteria</taxon>
        <taxon>Bacillati</taxon>
        <taxon>Actinomycetota</taxon>
        <taxon>Actinomycetes</taxon>
        <taxon>Propionibacteriales</taxon>
        <taxon>Propionibacteriaceae</taxon>
        <taxon>Microlunatus</taxon>
    </lineage>
</organism>
<evidence type="ECO:0000256" key="1">
    <source>
        <dbReference type="ARBA" id="ARBA00000427"/>
    </source>
</evidence>
<sequence>MRQPVAVALAGLLTAGLVTAAPGPTPASATPARRAATTACVATVFRSVPSQRVWYRIPALVTTGRGTLVAFAERRRSTGAASDVSDTEIVTARSTDRGCHWSRPRVIADLGGGTVGNPAPVVDRVTGQVLLFSVYRPRGGTTNHGFHVQRSSDDGRTFTPYRRAGVDLAGTPRWAGGLTGPGHAIQLRSAAGGHPVRIVVPMGFKQDNRYGGYAVISDDHGRTWSVGYKQTSAFGPIEGTAAELPDGRVWISYRNRNSATAAGKARVSGFAVGAGTRLSGGLRNAGLPTVAVQGSSLALTGRYAGMLLFSSPTGRTAGRRENMGVFVSRGSGVGRVWRKPVQVQPGRHPAAYSDLTQLDGATVGLLYETGRSNWTERIDFRALALARILG</sequence>
<dbReference type="SUPFAM" id="SSF50939">
    <property type="entry name" value="Sialidases"/>
    <property type="match status" value="1"/>
</dbReference>
<dbReference type="InterPro" id="IPR011040">
    <property type="entry name" value="Sialidase"/>
</dbReference>
<evidence type="ECO:0000256" key="4">
    <source>
        <dbReference type="SAM" id="SignalP"/>
    </source>
</evidence>
<feature type="chain" id="PRO_5038775451" description="exo-alpha-sialidase" evidence="4">
    <location>
        <begin position="21"/>
        <end position="390"/>
    </location>
</feature>
<reference evidence="6 7" key="1">
    <citation type="submission" date="2020-07" db="EMBL/GenBank/DDBJ databases">
        <title>Sequencing the genomes of 1000 actinobacteria strains.</title>
        <authorList>
            <person name="Klenk H.-P."/>
        </authorList>
    </citation>
    <scope>NUCLEOTIDE SEQUENCE [LARGE SCALE GENOMIC DNA]</scope>
    <source>
        <strain evidence="6 7">DSM 100723</strain>
    </source>
</reference>
<dbReference type="CDD" id="cd15482">
    <property type="entry name" value="Sialidase_non-viral"/>
    <property type="match status" value="1"/>
</dbReference>
<dbReference type="InterPro" id="IPR026856">
    <property type="entry name" value="Sialidase_fam"/>
</dbReference>
<gene>
    <name evidence="6" type="ORF">FHX74_002540</name>
</gene>
<evidence type="ECO:0000256" key="3">
    <source>
        <dbReference type="ARBA" id="ARBA00012733"/>
    </source>
</evidence>
<keyword evidence="7" id="KW-1185">Reference proteome</keyword>
<dbReference type="GO" id="GO:0004308">
    <property type="term" value="F:exo-alpha-sialidase activity"/>
    <property type="evidence" value="ECO:0007669"/>
    <property type="project" value="UniProtKB-EC"/>
</dbReference>
<keyword evidence="4" id="KW-0732">Signal</keyword>
<comment type="caution">
    <text evidence="6">The sequence shown here is derived from an EMBL/GenBank/DDBJ whole genome shotgun (WGS) entry which is preliminary data.</text>
</comment>
<dbReference type="GO" id="GO:0016020">
    <property type="term" value="C:membrane"/>
    <property type="evidence" value="ECO:0007669"/>
    <property type="project" value="TreeGrafter"/>
</dbReference>
<dbReference type="RefSeq" id="WP_182560544.1">
    <property type="nucleotide sequence ID" value="NZ_JACGWT010000004.1"/>
</dbReference>
<evidence type="ECO:0000259" key="5">
    <source>
        <dbReference type="Pfam" id="PF13088"/>
    </source>
</evidence>
<name>A0A7W3ITE6_9ACTN</name>
<dbReference type="InterPro" id="IPR036278">
    <property type="entry name" value="Sialidase_sf"/>
</dbReference>
<proteinExistence type="inferred from homology"/>
<comment type="catalytic activity">
    <reaction evidence="1">
        <text>Hydrolysis of alpha-(2-&gt;3)-, alpha-(2-&gt;6)-, alpha-(2-&gt;8)- glycosidic linkages of terminal sialic acid residues in oligosaccharides, glycoproteins, glycolipids, colominic acid and synthetic substrates.</text>
        <dbReference type="EC" id="3.2.1.18"/>
    </reaction>
</comment>
<dbReference type="GO" id="GO:0005737">
    <property type="term" value="C:cytoplasm"/>
    <property type="evidence" value="ECO:0007669"/>
    <property type="project" value="TreeGrafter"/>
</dbReference>
<accession>A0A7W3ITE6</accession>